<dbReference type="AlphaFoldDB" id="A0A928VN56"/>
<reference evidence="3" key="1">
    <citation type="submission" date="2020-10" db="EMBL/GenBank/DDBJ databases">
        <authorList>
            <person name="Castelo-Branco R."/>
            <person name="Eusebio N."/>
            <person name="Adriana R."/>
            <person name="Vieira A."/>
            <person name="Brugerolle De Fraissinette N."/>
            <person name="Rezende De Castro R."/>
            <person name="Schneider M.P."/>
            <person name="Vasconcelos V."/>
            <person name="Leao P.N."/>
        </authorList>
    </citation>
    <scope>NUCLEOTIDE SEQUENCE</scope>
    <source>
        <strain evidence="3">LEGE 11480</strain>
    </source>
</reference>
<dbReference type="NCBIfam" id="TIGR01901">
    <property type="entry name" value="adhes_NPXG"/>
    <property type="match status" value="1"/>
</dbReference>
<evidence type="ECO:0000313" key="4">
    <source>
        <dbReference type="Proteomes" id="UP000625316"/>
    </source>
</evidence>
<evidence type="ECO:0000259" key="2">
    <source>
        <dbReference type="SMART" id="SM00912"/>
    </source>
</evidence>
<protein>
    <submittedName>
        <fullName evidence="3">Filamentous hemagglutinin N-terminal domain-containing protein</fullName>
    </submittedName>
</protein>
<dbReference type="SMART" id="SM00912">
    <property type="entry name" value="Haemagg_act"/>
    <property type="match status" value="1"/>
</dbReference>
<dbReference type="Gene3D" id="2.160.20.10">
    <property type="entry name" value="Single-stranded right-handed beta-helix, Pectin lyase-like"/>
    <property type="match status" value="3"/>
</dbReference>
<dbReference type="InterPro" id="IPR012334">
    <property type="entry name" value="Pectin_lyas_fold"/>
</dbReference>
<dbReference type="EMBL" id="JADEXQ010000010">
    <property type="protein sequence ID" value="MBE9029039.1"/>
    <property type="molecule type" value="Genomic_DNA"/>
</dbReference>
<keyword evidence="1" id="KW-0472">Membrane</keyword>
<organism evidence="3 4">
    <name type="scientific">Romeriopsis navalis LEGE 11480</name>
    <dbReference type="NCBI Taxonomy" id="2777977"/>
    <lineage>
        <taxon>Bacteria</taxon>
        <taxon>Bacillati</taxon>
        <taxon>Cyanobacteriota</taxon>
        <taxon>Cyanophyceae</taxon>
        <taxon>Leptolyngbyales</taxon>
        <taxon>Leptolyngbyaceae</taxon>
        <taxon>Romeriopsis</taxon>
        <taxon>Romeriopsis navalis</taxon>
    </lineage>
</organism>
<dbReference type="Proteomes" id="UP000625316">
    <property type="component" value="Unassembled WGS sequence"/>
</dbReference>
<feature type="transmembrane region" description="Helical" evidence="1">
    <location>
        <begin position="15"/>
        <end position="34"/>
    </location>
</feature>
<sequence length="1112" mass="115083">MSIFHGNDRQQRLKLLYGFSLGIATCSLFSGLFAQSSLAQITPTTNWGIENTRLNVAGSVNGQPALLIEGGAARGSNLFHSFQQLNVSAGELVYFSNPAGISTIFSRIIGGQPSNILGTIGVNGLANLFLLNPQGIIFGPDAQLDIRGAFTATTANTIQFGNQGEFTIAPSSAPTLLTISPSSLNFAANQGAVINQAPNLQNLNRGSIALLGSQVNMDGGGLTVPGGRVSLSGIKGNGAIALQLLANQLQIISTTGTPADVFLGNGAKIDVRSDDAGSVDIQSNNLTMQGDGTSILAGIAPNSGTAQSLSGPVNILAAGNLRLDDRAVIDHSVLAGGVGNTGSTVVNAQKIIFENLGHINTELLGVGRLGEIQLTSRENILFQGGSSEGGIRFLPAINQAFERSGIFRRIGVNGNGTIGSTTINGSNISLLNGGGIGHQINGIGEIRSTFVNATGAIQLDQSGTADTARSNISLQITENGQGLIDDVIVNGRSLNIENGSEFVSALFGKGSTGGFQITLQDDFVLNGFKPRPPRTRVSTVNTILQDSGEGTIGDVSISANNIFIRDGGSIPASSIGLGNGGNITLIAKDQITIEGVNSPGFRSRIAATVTKQSFPDAGTFGRGEGKAGNISITGNRVSVLDGAFINASISDTVGQAGQVTIDAAEFLRVAGTGRSVSIGFSNGRIQITPITVKSLISAETGGNTQAVGGSIQINTPNLIVEQDGLIDTSTISQGKGGNIAINSPNILIASGGQVRTSTTDTGEAGKIEINSSGRLRVTGKSAQQLRELELLNSGILARTTTNSSGGGGSIVINANQVIADNEGLISVSSDGDGVAGQLNLNAKELQLRDQGQLLAETRGNTGGNILLNLSDVLLLRRGGGISTSAGTAQLGGDGGRIDIRTPFIVSVPGENSDIAANAFSGAGGQVNINALNLFGIVPKTRFELEQLLQVSDPSRLDPNLLTSNDITAISQTSPTLSGDVRISQLDVDPTQAAARLPDDLLDRSNLINQNLCRIAQGSQFILTGRGGLPSSPTVRQMTPRATWEDIRLRAPTVITKGPQLAQATRNNQAPPIEAQSWYRSFDGKIHLITQIQQAQPRWRMAMSCNQTPINSG</sequence>
<gene>
    <name evidence="3" type="ORF">IQ266_04590</name>
</gene>
<dbReference type="RefSeq" id="WP_264323859.1">
    <property type="nucleotide sequence ID" value="NZ_JADEXQ010000010.1"/>
</dbReference>
<comment type="caution">
    <text evidence="3">The sequence shown here is derived from an EMBL/GenBank/DDBJ whole genome shotgun (WGS) entry which is preliminary data.</text>
</comment>
<name>A0A928VN56_9CYAN</name>
<proteinExistence type="predicted"/>
<dbReference type="InterPro" id="IPR011050">
    <property type="entry name" value="Pectin_lyase_fold/virulence"/>
</dbReference>
<keyword evidence="1" id="KW-0812">Transmembrane</keyword>
<keyword evidence="1" id="KW-1133">Transmembrane helix</keyword>
<evidence type="ECO:0000256" key="1">
    <source>
        <dbReference type="SAM" id="Phobius"/>
    </source>
</evidence>
<dbReference type="InterPro" id="IPR008638">
    <property type="entry name" value="FhaB/CdiA-like_TPS"/>
</dbReference>
<dbReference type="Pfam" id="PF05860">
    <property type="entry name" value="TPS"/>
    <property type="match status" value="1"/>
</dbReference>
<keyword evidence="4" id="KW-1185">Reference proteome</keyword>
<evidence type="ECO:0000313" key="3">
    <source>
        <dbReference type="EMBL" id="MBE9029039.1"/>
    </source>
</evidence>
<dbReference type="SUPFAM" id="SSF51126">
    <property type="entry name" value="Pectin lyase-like"/>
    <property type="match status" value="3"/>
</dbReference>
<feature type="domain" description="Filamentous haemagglutinin FhaB/tRNA nuclease CdiA-like TPS" evidence="2">
    <location>
        <begin position="50"/>
        <end position="161"/>
    </location>
</feature>
<accession>A0A928VN56</accession>